<evidence type="ECO:0000256" key="3">
    <source>
        <dbReference type="ARBA" id="ARBA00022741"/>
    </source>
</evidence>
<dbReference type="SMART" id="SM00382">
    <property type="entry name" value="AAA"/>
    <property type="match status" value="1"/>
</dbReference>
<dbReference type="InterPro" id="IPR017871">
    <property type="entry name" value="ABC_transporter-like_CS"/>
</dbReference>
<accession>A0A5B9DNT6</accession>
<proteinExistence type="inferred from homology"/>
<reference evidence="5 6" key="1">
    <citation type="journal article" date="2015" name="Int. J. Syst. Evol. Microbiol.">
        <title>Youhaiella tibetensis gen. nov., sp. nov., isolated from subsurface sediment.</title>
        <authorList>
            <person name="Wang Y.X."/>
            <person name="Huang F.Q."/>
            <person name="Nogi Y."/>
            <person name="Pang S.J."/>
            <person name="Wang P.K."/>
            <person name="Lv J."/>
        </authorList>
    </citation>
    <scope>NUCLEOTIDE SEQUENCE [LARGE SCALE GENOMIC DNA]</scope>
    <source>
        <strain evidence="6">fig4</strain>
    </source>
</reference>
<dbReference type="CDD" id="cd03262">
    <property type="entry name" value="ABC_HisP_GlnQ"/>
    <property type="match status" value="1"/>
</dbReference>
<dbReference type="PIRSF" id="PIRSF039085">
    <property type="entry name" value="ABC_ATPase_HisP"/>
    <property type="match status" value="1"/>
</dbReference>
<dbReference type="RefSeq" id="WP_049705283.1">
    <property type="nucleotide sequence ID" value="NZ_BMFM01000001.1"/>
</dbReference>
<dbReference type="InterPro" id="IPR030679">
    <property type="entry name" value="ABC_ATPase_HisP-typ"/>
</dbReference>
<dbReference type="AlphaFoldDB" id="A0A5B9DNT6"/>
<dbReference type="InterPro" id="IPR003593">
    <property type="entry name" value="AAA+_ATPase"/>
</dbReference>
<comment type="similarity">
    <text evidence="1">Belongs to the ABC transporter superfamily.</text>
</comment>
<dbReference type="PROSITE" id="PS00211">
    <property type="entry name" value="ABC_TRANSPORTER_1"/>
    <property type="match status" value="1"/>
</dbReference>
<dbReference type="InterPro" id="IPR027417">
    <property type="entry name" value="P-loop_NTPase"/>
</dbReference>
<dbReference type="SUPFAM" id="SSF52540">
    <property type="entry name" value="P-loop containing nucleoside triphosphate hydrolases"/>
    <property type="match status" value="1"/>
</dbReference>
<dbReference type="InterPro" id="IPR050086">
    <property type="entry name" value="MetN_ABC_transporter-like"/>
</dbReference>
<keyword evidence="2" id="KW-0813">Transport</keyword>
<organism evidence="5 6">
    <name type="scientific">Paradevosia tibetensis</name>
    <dbReference type="NCBI Taxonomy" id="1447062"/>
    <lineage>
        <taxon>Bacteria</taxon>
        <taxon>Pseudomonadati</taxon>
        <taxon>Pseudomonadota</taxon>
        <taxon>Alphaproteobacteria</taxon>
        <taxon>Hyphomicrobiales</taxon>
        <taxon>Devosiaceae</taxon>
        <taxon>Paradevosia</taxon>
    </lineage>
</organism>
<dbReference type="OrthoDB" id="8438829at2"/>
<evidence type="ECO:0000313" key="6">
    <source>
        <dbReference type="Proteomes" id="UP000321062"/>
    </source>
</evidence>
<keyword evidence="3" id="KW-0547">Nucleotide-binding</keyword>
<dbReference type="Pfam" id="PF00005">
    <property type="entry name" value="ABC_tran"/>
    <property type="match status" value="1"/>
</dbReference>
<evidence type="ECO:0000256" key="2">
    <source>
        <dbReference type="ARBA" id="ARBA00022448"/>
    </source>
</evidence>
<keyword evidence="6" id="KW-1185">Reference proteome</keyword>
<sequence length="265" mass="29978">MSLSETTVEKPVDRSHMSVSDTDVAVEIIGMNKWFGEFHVLRDINLKVMRGERIVIAGPSGSGKSTLIRCINRLEEHQTGQVIVNGVELTSDLKRVDEVRREVGMVFQHFNLFPHLTIMQNLTLAPIWVRGIPKAQAEETAMHYLERVKIPEQANKFPGQLSGGQQQRVAIARSLCMNPKIMLFDEPTSALDPEMIKEVLEVMVGLAEDGMTMLCVTHEMGFARQVANRVIFMDQGQIIEQNEPEAFFSNPQHERTKLFLSQILH</sequence>
<dbReference type="KEGG" id="yti:FNA67_11730"/>
<dbReference type="InterPro" id="IPR003439">
    <property type="entry name" value="ABC_transporter-like_ATP-bd"/>
</dbReference>
<evidence type="ECO:0000256" key="1">
    <source>
        <dbReference type="ARBA" id="ARBA00005417"/>
    </source>
</evidence>
<dbReference type="PANTHER" id="PTHR43166">
    <property type="entry name" value="AMINO ACID IMPORT ATP-BINDING PROTEIN"/>
    <property type="match status" value="1"/>
</dbReference>
<name>A0A5B9DNT6_9HYPH</name>
<dbReference type="Proteomes" id="UP000321062">
    <property type="component" value="Chromosome"/>
</dbReference>
<dbReference type="GO" id="GO:0016887">
    <property type="term" value="F:ATP hydrolysis activity"/>
    <property type="evidence" value="ECO:0007669"/>
    <property type="project" value="InterPro"/>
</dbReference>
<evidence type="ECO:0000313" key="5">
    <source>
        <dbReference type="EMBL" id="QEE20803.1"/>
    </source>
</evidence>
<dbReference type="GO" id="GO:0015424">
    <property type="term" value="F:ABC-type amino acid transporter activity"/>
    <property type="evidence" value="ECO:0007669"/>
    <property type="project" value="InterPro"/>
</dbReference>
<dbReference type="Gene3D" id="3.40.50.300">
    <property type="entry name" value="P-loop containing nucleotide triphosphate hydrolases"/>
    <property type="match status" value="1"/>
</dbReference>
<gene>
    <name evidence="5" type="ORF">FNA67_11730</name>
</gene>
<evidence type="ECO:0000256" key="4">
    <source>
        <dbReference type="ARBA" id="ARBA00022840"/>
    </source>
</evidence>
<dbReference type="EMBL" id="CP041690">
    <property type="protein sequence ID" value="QEE20803.1"/>
    <property type="molecule type" value="Genomic_DNA"/>
</dbReference>
<protein>
    <submittedName>
        <fullName evidence="5">Amino acid ABC transporter ATP-binding protein</fullName>
    </submittedName>
</protein>
<dbReference type="GO" id="GO:0005524">
    <property type="term" value="F:ATP binding"/>
    <property type="evidence" value="ECO:0007669"/>
    <property type="project" value="UniProtKB-KW"/>
</dbReference>
<dbReference type="PROSITE" id="PS50893">
    <property type="entry name" value="ABC_TRANSPORTER_2"/>
    <property type="match status" value="1"/>
</dbReference>
<keyword evidence="4 5" id="KW-0067">ATP-binding</keyword>
<dbReference type="FunFam" id="3.40.50.300:FF:000020">
    <property type="entry name" value="Amino acid ABC transporter ATP-binding component"/>
    <property type="match status" value="1"/>
</dbReference>
<dbReference type="PANTHER" id="PTHR43166:SF4">
    <property type="entry name" value="PHOSPHONATES IMPORT ATP-BINDING PROTEIN PHNC"/>
    <property type="match status" value="1"/>
</dbReference>